<organism evidence="2 3">
    <name type="scientific">Lolium multiflorum</name>
    <name type="common">Italian ryegrass</name>
    <name type="synonym">Lolium perenne subsp. multiflorum</name>
    <dbReference type="NCBI Taxonomy" id="4521"/>
    <lineage>
        <taxon>Eukaryota</taxon>
        <taxon>Viridiplantae</taxon>
        <taxon>Streptophyta</taxon>
        <taxon>Embryophyta</taxon>
        <taxon>Tracheophyta</taxon>
        <taxon>Spermatophyta</taxon>
        <taxon>Magnoliopsida</taxon>
        <taxon>Liliopsida</taxon>
        <taxon>Poales</taxon>
        <taxon>Poaceae</taxon>
        <taxon>BOP clade</taxon>
        <taxon>Pooideae</taxon>
        <taxon>Poodae</taxon>
        <taxon>Poeae</taxon>
        <taxon>Poeae Chloroplast Group 2 (Poeae type)</taxon>
        <taxon>Loliodinae</taxon>
        <taxon>Loliinae</taxon>
        <taxon>Lolium</taxon>
    </lineage>
</organism>
<dbReference type="PANTHER" id="PTHR22951">
    <property type="entry name" value="CLATHRIN ASSEMBLY PROTEIN"/>
    <property type="match status" value="1"/>
</dbReference>
<dbReference type="GO" id="GO:0006900">
    <property type="term" value="P:vesicle budding from membrane"/>
    <property type="evidence" value="ECO:0007669"/>
    <property type="project" value="TreeGrafter"/>
</dbReference>
<dbReference type="GO" id="GO:0048268">
    <property type="term" value="P:clathrin coat assembly"/>
    <property type="evidence" value="ECO:0007669"/>
    <property type="project" value="InterPro"/>
</dbReference>
<evidence type="ECO:0000313" key="3">
    <source>
        <dbReference type="Proteomes" id="UP001231189"/>
    </source>
</evidence>
<dbReference type="Gene3D" id="1.20.58.150">
    <property type="entry name" value="ANTH domain"/>
    <property type="match status" value="1"/>
</dbReference>
<feature type="domain" description="AP180 N-terminal homology (ANTH)" evidence="1">
    <location>
        <begin position="68"/>
        <end position="191"/>
    </location>
</feature>
<accession>A0AAD8X187</accession>
<dbReference type="GO" id="GO:0005546">
    <property type="term" value="F:phosphatidylinositol-4,5-bisphosphate binding"/>
    <property type="evidence" value="ECO:0007669"/>
    <property type="project" value="TreeGrafter"/>
</dbReference>
<dbReference type="FunFam" id="1.20.58.150:FF:000005">
    <property type="entry name" value="putative clathrin assembly protein At2g25430"/>
    <property type="match status" value="1"/>
</dbReference>
<proteinExistence type="predicted"/>
<keyword evidence="3" id="KW-1185">Reference proteome</keyword>
<dbReference type="GO" id="GO:0005905">
    <property type="term" value="C:clathrin-coated pit"/>
    <property type="evidence" value="ECO:0007669"/>
    <property type="project" value="TreeGrafter"/>
</dbReference>
<dbReference type="GO" id="GO:0005545">
    <property type="term" value="F:1-phosphatidylinositol binding"/>
    <property type="evidence" value="ECO:0007669"/>
    <property type="project" value="InterPro"/>
</dbReference>
<comment type="caution">
    <text evidence="2">The sequence shown here is derived from an EMBL/GenBank/DDBJ whole genome shotgun (WGS) entry which is preliminary data.</text>
</comment>
<dbReference type="InterPro" id="IPR014712">
    <property type="entry name" value="ANTH_dom_sf"/>
</dbReference>
<dbReference type="GO" id="GO:0032050">
    <property type="term" value="F:clathrin heavy chain binding"/>
    <property type="evidence" value="ECO:0007669"/>
    <property type="project" value="TreeGrafter"/>
</dbReference>
<dbReference type="GO" id="GO:0000149">
    <property type="term" value="F:SNARE binding"/>
    <property type="evidence" value="ECO:0007669"/>
    <property type="project" value="TreeGrafter"/>
</dbReference>
<dbReference type="InterPro" id="IPR045192">
    <property type="entry name" value="AP180-like"/>
</dbReference>
<dbReference type="SUPFAM" id="SSF89009">
    <property type="entry name" value="GAT-like domain"/>
    <property type="match status" value="1"/>
</dbReference>
<dbReference type="InterPro" id="IPR011417">
    <property type="entry name" value="ANTH_dom"/>
</dbReference>
<gene>
    <name evidence="2" type="ORF">QYE76_008772</name>
</gene>
<dbReference type="PANTHER" id="PTHR22951:SF23">
    <property type="entry name" value="OS05G0112101 PROTEIN"/>
    <property type="match status" value="1"/>
</dbReference>
<dbReference type="GO" id="GO:0072583">
    <property type="term" value="P:clathrin-dependent endocytosis"/>
    <property type="evidence" value="ECO:0007669"/>
    <property type="project" value="InterPro"/>
</dbReference>
<evidence type="ECO:0000259" key="1">
    <source>
        <dbReference type="Pfam" id="PF07651"/>
    </source>
</evidence>
<dbReference type="Proteomes" id="UP001231189">
    <property type="component" value="Unassembled WGS sequence"/>
</dbReference>
<reference evidence="2" key="1">
    <citation type="submission" date="2023-07" db="EMBL/GenBank/DDBJ databases">
        <title>A chromosome-level genome assembly of Lolium multiflorum.</title>
        <authorList>
            <person name="Chen Y."/>
            <person name="Copetti D."/>
            <person name="Kolliker R."/>
            <person name="Studer B."/>
        </authorList>
    </citation>
    <scope>NUCLEOTIDE SEQUENCE</scope>
    <source>
        <strain evidence="2">02402/16</strain>
        <tissue evidence="2">Leaf</tissue>
    </source>
</reference>
<dbReference type="Pfam" id="PF07651">
    <property type="entry name" value="ANTH"/>
    <property type="match status" value="1"/>
</dbReference>
<dbReference type="EMBL" id="JAUUTY010000001">
    <property type="protein sequence ID" value="KAK1692075.1"/>
    <property type="molecule type" value="Genomic_DNA"/>
</dbReference>
<protein>
    <recommendedName>
        <fullName evidence="1">AP180 N-terminal homology (ANTH) domain-containing protein</fullName>
    </recommendedName>
</protein>
<dbReference type="AlphaFoldDB" id="A0AAD8X187"/>
<sequence>MLLARARIGGASKGPFPDHRTNQESITYIMAELNKLHPEEESFADDNAYNRGGAAAGSSPAPDMTVSVNDMDAEALLACMGQLRNLIDHFLVCCPMGAARHSRVVLAMLCPIVEESVRLYDDFAVVLSVRLDRFFDMDYAEAYVSAARVVNNLLAFYSWCDDTGATRSVDFPLVKPIDDKFLETLEQFVRDRGKALQSEASPLPPHALQELCRAKMT</sequence>
<dbReference type="GO" id="GO:0030136">
    <property type="term" value="C:clathrin-coated vesicle"/>
    <property type="evidence" value="ECO:0007669"/>
    <property type="project" value="InterPro"/>
</dbReference>
<evidence type="ECO:0000313" key="2">
    <source>
        <dbReference type="EMBL" id="KAK1692075.1"/>
    </source>
</evidence>
<name>A0AAD8X187_LOLMU</name>